<evidence type="ECO:0000313" key="2">
    <source>
        <dbReference type="EMBL" id="NGO81459.1"/>
    </source>
</evidence>
<keyword evidence="1" id="KW-0472">Membrane</keyword>
<sequence length="93" mass="9444">MAQTRGSSVTGWIHAVASVLVGAAAVLMLGIQFFSATTAGAIAIGVALVGLVVEAKNGDVSRRRTFHLAGLLMGIAAAVLAQIVPSLFFFASM</sequence>
<gene>
    <name evidence="2" type="ORF">G6045_38245</name>
</gene>
<comment type="caution">
    <text evidence="2">The sequence shown here is derived from an EMBL/GenBank/DDBJ whole genome shotgun (WGS) entry which is preliminary data.</text>
</comment>
<feature type="transmembrane region" description="Helical" evidence="1">
    <location>
        <begin position="65"/>
        <end position="91"/>
    </location>
</feature>
<feature type="transmembrane region" description="Helical" evidence="1">
    <location>
        <begin position="37"/>
        <end position="53"/>
    </location>
</feature>
<evidence type="ECO:0000313" key="3">
    <source>
        <dbReference type="Proteomes" id="UP000481109"/>
    </source>
</evidence>
<keyword evidence="1" id="KW-0812">Transmembrane</keyword>
<keyword evidence="3" id="KW-1185">Reference proteome</keyword>
<organism evidence="2 3">
    <name type="scientific">Streptomyces mesophilus</name>
    <dbReference type="NCBI Taxonomy" id="1775132"/>
    <lineage>
        <taxon>Bacteria</taxon>
        <taxon>Bacillati</taxon>
        <taxon>Actinomycetota</taxon>
        <taxon>Actinomycetes</taxon>
        <taxon>Kitasatosporales</taxon>
        <taxon>Streptomycetaceae</taxon>
        <taxon>Streptomyces</taxon>
    </lineage>
</organism>
<reference evidence="2 3" key="1">
    <citation type="submission" date="2020-02" db="EMBL/GenBank/DDBJ databases">
        <title>Whole-genome analyses of novel actinobacteria.</title>
        <authorList>
            <person name="Sahin N."/>
            <person name="Tokatli A."/>
        </authorList>
    </citation>
    <scope>NUCLEOTIDE SEQUENCE [LARGE SCALE GENOMIC DNA]</scope>
    <source>
        <strain evidence="2 3">YC504</strain>
    </source>
</reference>
<dbReference type="AlphaFoldDB" id="A0A6G4XV20"/>
<feature type="transmembrane region" description="Helical" evidence="1">
    <location>
        <begin position="12"/>
        <end position="31"/>
    </location>
</feature>
<keyword evidence="1" id="KW-1133">Transmembrane helix</keyword>
<dbReference type="EMBL" id="JAAKZW010000331">
    <property type="protein sequence ID" value="NGO81459.1"/>
    <property type="molecule type" value="Genomic_DNA"/>
</dbReference>
<proteinExistence type="predicted"/>
<dbReference type="Proteomes" id="UP000481109">
    <property type="component" value="Unassembled WGS sequence"/>
</dbReference>
<name>A0A6G4XV20_9ACTN</name>
<protein>
    <submittedName>
        <fullName evidence="2">Uncharacterized protein</fullName>
    </submittedName>
</protein>
<accession>A0A6G4XV20</accession>
<dbReference type="RefSeq" id="WP_165336854.1">
    <property type="nucleotide sequence ID" value="NZ_JAAKZW010000331.1"/>
</dbReference>
<evidence type="ECO:0000256" key="1">
    <source>
        <dbReference type="SAM" id="Phobius"/>
    </source>
</evidence>